<evidence type="ECO:0000256" key="2">
    <source>
        <dbReference type="ARBA" id="ARBA00022793"/>
    </source>
</evidence>
<dbReference type="Proteomes" id="UP001596060">
    <property type="component" value="Unassembled WGS sequence"/>
</dbReference>
<dbReference type="SUPFAM" id="SSF51735">
    <property type="entry name" value="NAD(P)-binding Rossmann-fold domains"/>
    <property type="match status" value="1"/>
</dbReference>
<dbReference type="GO" id="GO:0048040">
    <property type="term" value="F:UDP-glucuronate decarboxylase activity"/>
    <property type="evidence" value="ECO:0007669"/>
    <property type="project" value="UniProtKB-EC"/>
</dbReference>
<evidence type="ECO:0000259" key="5">
    <source>
        <dbReference type="Pfam" id="PF01370"/>
    </source>
</evidence>
<feature type="domain" description="NAD-dependent epimerase/dehydratase" evidence="5">
    <location>
        <begin position="8"/>
        <end position="243"/>
    </location>
</feature>
<accession>A0ABW0P799</accession>
<keyword evidence="4 6" id="KW-0456">Lyase</keyword>
<reference evidence="7" key="1">
    <citation type="journal article" date="2019" name="Int. J. Syst. Evol. Microbiol.">
        <title>The Global Catalogue of Microorganisms (GCM) 10K type strain sequencing project: providing services to taxonomists for standard genome sequencing and annotation.</title>
        <authorList>
            <consortium name="The Broad Institute Genomics Platform"/>
            <consortium name="The Broad Institute Genome Sequencing Center for Infectious Disease"/>
            <person name="Wu L."/>
            <person name="Ma J."/>
        </authorList>
    </citation>
    <scope>NUCLEOTIDE SEQUENCE [LARGE SCALE GENOMIC DNA]</scope>
    <source>
        <strain evidence="7">CCUG 43117</strain>
    </source>
</reference>
<evidence type="ECO:0000256" key="1">
    <source>
        <dbReference type="ARBA" id="ARBA00001911"/>
    </source>
</evidence>
<dbReference type="EMBL" id="JBHSLU010000082">
    <property type="protein sequence ID" value="MFC5507987.1"/>
    <property type="molecule type" value="Genomic_DNA"/>
</dbReference>
<gene>
    <name evidence="6" type="ORF">ACFPN9_22365</name>
</gene>
<dbReference type="InterPro" id="IPR001509">
    <property type="entry name" value="Epimerase_deHydtase"/>
</dbReference>
<comment type="cofactor">
    <cofactor evidence="1">
        <name>NAD(+)</name>
        <dbReference type="ChEBI" id="CHEBI:57540"/>
    </cofactor>
</comment>
<dbReference type="InterPro" id="IPR044516">
    <property type="entry name" value="UXS-like"/>
</dbReference>
<name>A0ABW0P799_9HYPH</name>
<evidence type="ECO:0000313" key="7">
    <source>
        <dbReference type="Proteomes" id="UP001596060"/>
    </source>
</evidence>
<keyword evidence="3" id="KW-0520">NAD</keyword>
<evidence type="ECO:0000313" key="6">
    <source>
        <dbReference type="EMBL" id="MFC5507987.1"/>
    </source>
</evidence>
<dbReference type="EC" id="4.1.1.35" evidence="6"/>
<sequence>MPAKSIAIVAGGAGFLGSLVCERLLGEGRSVVCLDNLLTGRVANIAHMTGNPDFRFIEGDVRSALPDGPADEIWNLACPASPPQYQADPIGTMLINVVGMQAVLEKARVTGARVFQASTSEVYGDPEVHPQIESYRGAVSTIGPRACYDEGKRAAETLCFDYARMHGVSIKVARIFNTYGPCMDPMDGRVVSNFVVNALRGLPLQLYGDGVQTRSFCYRDDLVEGFFRLMRSPAEVTGPINLGNPGEFTIRELGELVLSMTGSKSVFVNKPMPVDDPKMRQPDISLARELLGWEPKISLREGLSRTIEHFIERLAA</sequence>
<proteinExistence type="predicted"/>
<dbReference type="PANTHER" id="PTHR43078">
    <property type="entry name" value="UDP-GLUCURONIC ACID DECARBOXYLASE-RELATED"/>
    <property type="match status" value="1"/>
</dbReference>
<dbReference type="CDD" id="cd05230">
    <property type="entry name" value="UGD_SDR_e"/>
    <property type="match status" value="1"/>
</dbReference>
<protein>
    <submittedName>
        <fullName evidence="6">UDP-glucuronic acid decarboxylase family protein</fullName>
        <ecNumber evidence="6">4.1.1.35</ecNumber>
    </submittedName>
</protein>
<dbReference type="InterPro" id="IPR036291">
    <property type="entry name" value="NAD(P)-bd_dom_sf"/>
</dbReference>
<evidence type="ECO:0000256" key="3">
    <source>
        <dbReference type="ARBA" id="ARBA00023027"/>
    </source>
</evidence>
<dbReference type="PANTHER" id="PTHR43078:SF6">
    <property type="entry name" value="UDP-GLUCURONIC ACID DECARBOXYLASE 1"/>
    <property type="match status" value="1"/>
</dbReference>
<evidence type="ECO:0000256" key="4">
    <source>
        <dbReference type="ARBA" id="ARBA00023239"/>
    </source>
</evidence>
<keyword evidence="2" id="KW-0210">Decarboxylase</keyword>
<dbReference type="RefSeq" id="WP_377817620.1">
    <property type="nucleotide sequence ID" value="NZ_JBHSLU010000082.1"/>
</dbReference>
<dbReference type="Gene3D" id="3.40.50.720">
    <property type="entry name" value="NAD(P)-binding Rossmann-like Domain"/>
    <property type="match status" value="1"/>
</dbReference>
<dbReference type="Pfam" id="PF01370">
    <property type="entry name" value="Epimerase"/>
    <property type="match status" value="1"/>
</dbReference>
<keyword evidence="7" id="KW-1185">Reference proteome</keyword>
<comment type="caution">
    <text evidence="6">The sequence shown here is derived from an EMBL/GenBank/DDBJ whole genome shotgun (WGS) entry which is preliminary data.</text>
</comment>
<organism evidence="6 7">
    <name type="scientific">Bosea massiliensis</name>
    <dbReference type="NCBI Taxonomy" id="151419"/>
    <lineage>
        <taxon>Bacteria</taxon>
        <taxon>Pseudomonadati</taxon>
        <taxon>Pseudomonadota</taxon>
        <taxon>Alphaproteobacteria</taxon>
        <taxon>Hyphomicrobiales</taxon>
        <taxon>Boseaceae</taxon>
        <taxon>Bosea</taxon>
    </lineage>
</organism>